<sequence>MESKTAQDGIAEGQRWQDNRATFSWQTCCFQTPNALLSAGKRAAFSGQPHCFQTTNVQLSAGKRTAFSGQPHSF</sequence>
<organism evidence="1 2">
    <name type="scientific">Segatella baroniae F0067</name>
    <dbReference type="NCBI Taxonomy" id="1115809"/>
    <lineage>
        <taxon>Bacteria</taxon>
        <taxon>Pseudomonadati</taxon>
        <taxon>Bacteroidota</taxon>
        <taxon>Bacteroidia</taxon>
        <taxon>Bacteroidales</taxon>
        <taxon>Prevotellaceae</taxon>
        <taxon>Segatella</taxon>
    </lineage>
</organism>
<accession>U2P453</accession>
<evidence type="ECO:0000313" key="1">
    <source>
        <dbReference type="EMBL" id="ERK38444.1"/>
    </source>
</evidence>
<evidence type="ECO:0000313" key="2">
    <source>
        <dbReference type="Proteomes" id="UP000016648"/>
    </source>
</evidence>
<dbReference type="Proteomes" id="UP000016648">
    <property type="component" value="Unassembled WGS sequence"/>
</dbReference>
<gene>
    <name evidence="1" type="ORF">HMPREF9135_1498</name>
</gene>
<reference evidence="1 2" key="1">
    <citation type="submission" date="2013-08" db="EMBL/GenBank/DDBJ databases">
        <authorList>
            <person name="Durkin A.S."/>
            <person name="Haft D.R."/>
            <person name="McCorrison J."/>
            <person name="Torralba M."/>
            <person name="Gillis M."/>
            <person name="Haft D.H."/>
            <person name="Methe B."/>
            <person name="Sutton G."/>
            <person name="Nelson K.E."/>
        </authorList>
    </citation>
    <scope>NUCLEOTIDE SEQUENCE [LARGE SCALE GENOMIC DNA]</scope>
    <source>
        <strain evidence="1 2">F0067</strain>
    </source>
</reference>
<keyword evidence="2" id="KW-1185">Reference proteome</keyword>
<protein>
    <submittedName>
        <fullName evidence="1">Uncharacterized protein</fullName>
    </submittedName>
</protein>
<proteinExistence type="predicted"/>
<dbReference type="EMBL" id="AWEY01000038">
    <property type="protein sequence ID" value="ERK38444.1"/>
    <property type="molecule type" value="Genomic_DNA"/>
</dbReference>
<dbReference type="AlphaFoldDB" id="U2P453"/>
<comment type="caution">
    <text evidence="1">The sequence shown here is derived from an EMBL/GenBank/DDBJ whole genome shotgun (WGS) entry which is preliminary data.</text>
</comment>
<name>U2P453_9BACT</name>